<evidence type="ECO:0000313" key="1">
    <source>
        <dbReference type="EMBL" id="AKD04403.1"/>
    </source>
</evidence>
<organism evidence="1 2">
    <name type="scientific">Pontibacter korlensis</name>
    <dbReference type="NCBI Taxonomy" id="400092"/>
    <lineage>
        <taxon>Bacteria</taxon>
        <taxon>Pseudomonadati</taxon>
        <taxon>Bacteroidota</taxon>
        <taxon>Cytophagia</taxon>
        <taxon>Cytophagales</taxon>
        <taxon>Hymenobacteraceae</taxon>
        <taxon>Pontibacter</taxon>
    </lineage>
</organism>
<dbReference type="HOGENOM" id="CLU_2555408_0_0_10"/>
<dbReference type="KEGG" id="pko:PKOR_16560"/>
<accession>A0A0E3ZHD6</accession>
<dbReference type="Proteomes" id="UP000033109">
    <property type="component" value="Chromosome"/>
</dbReference>
<sequence length="82" mass="9559">MAAYDSRESTFDQRRGQIDSSHKLWLGLYAEGDFHRNEFIAGKAITAAIRYAYGAPQKKSREIENATKYTILSMAKWRYLFF</sequence>
<dbReference type="PATRIC" id="fig|400092.3.peg.3631"/>
<evidence type="ECO:0000313" key="2">
    <source>
        <dbReference type="Proteomes" id="UP000033109"/>
    </source>
</evidence>
<protein>
    <submittedName>
        <fullName evidence="1">Uncharacterized protein</fullName>
    </submittedName>
</protein>
<gene>
    <name evidence="1" type="ORF">PKOR_16560</name>
</gene>
<dbReference type="AlphaFoldDB" id="A0A0E3ZHD6"/>
<dbReference type="STRING" id="400092.PKOR_16560"/>
<keyword evidence="2" id="KW-1185">Reference proteome</keyword>
<reference evidence="1 2" key="1">
    <citation type="journal article" date="2015" name="Sci. Rep.">
        <title>Unraveling adaptation of Pontibacter korlensis to radiation and infertility in desert through complete genome and comparative transcriptomic analysis.</title>
        <authorList>
            <person name="Dai J."/>
            <person name="Dai W."/>
            <person name="Qiu C."/>
            <person name="Yang Z."/>
            <person name="Zhang Y."/>
            <person name="Zhou M."/>
            <person name="Zhang L."/>
            <person name="Fang C."/>
            <person name="Gao Q."/>
            <person name="Yang Q."/>
            <person name="Li X."/>
            <person name="Wang Z."/>
            <person name="Wang Z."/>
            <person name="Jia Z."/>
            <person name="Chen X."/>
        </authorList>
    </citation>
    <scope>NUCLEOTIDE SEQUENCE [LARGE SCALE GENOMIC DNA]</scope>
    <source>
        <strain evidence="1 2">X14-1T</strain>
    </source>
</reference>
<proteinExistence type="predicted"/>
<dbReference type="EMBL" id="CP009621">
    <property type="protein sequence ID" value="AKD04403.1"/>
    <property type="molecule type" value="Genomic_DNA"/>
</dbReference>
<name>A0A0E3ZHD6_9BACT</name>